<sequence length="68" mass="7569">MVLGAGMLIEVRRYSRCFQHFKQCISWETKRGGGHVSNMDGVGSNMDGVVGGGINLFQDFEMLILVKF</sequence>
<protein>
    <submittedName>
        <fullName evidence="1">Uncharacterized protein</fullName>
    </submittedName>
</protein>
<proteinExistence type="predicted"/>
<dbReference type="EMBL" id="CM007894">
    <property type="protein sequence ID" value="OTG25675.1"/>
    <property type="molecule type" value="Genomic_DNA"/>
</dbReference>
<accession>A0A251UQQ7</accession>
<gene>
    <name evidence="1" type="ORF">HannXRQ_Chr05g0150191</name>
</gene>
<evidence type="ECO:0000313" key="1">
    <source>
        <dbReference type="EMBL" id="OTG25675.1"/>
    </source>
</evidence>
<dbReference type="InParanoid" id="A0A251UQQ7"/>
<dbReference type="Proteomes" id="UP000215914">
    <property type="component" value="Chromosome 5"/>
</dbReference>
<keyword evidence="2" id="KW-1185">Reference proteome</keyword>
<dbReference type="AlphaFoldDB" id="A0A251UQQ7"/>
<organism evidence="1 2">
    <name type="scientific">Helianthus annuus</name>
    <name type="common">Common sunflower</name>
    <dbReference type="NCBI Taxonomy" id="4232"/>
    <lineage>
        <taxon>Eukaryota</taxon>
        <taxon>Viridiplantae</taxon>
        <taxon>Streptophyta</taxon>
        <taxon>Embryophyta</taxon>
        <taxon>Tracheophyta</taxon>
        <taxon>Spermatophyta</taxon>
        <taxon>Magnoliopsida</taxon>
        <taxon>eudicotyledons</taxon>
        <taxon>Gunneridae</taxon>
        <taxon>Pentapetalae</taxon>
        <taxon>asterids</taxon>
        <taxon>campanulids</taxon>
        <taxon>Asterales</taxon>
        <taxon>Asteraceae</taxon>
        <taxon>Asteroideae</taxon>
        <taxon>Heliantheae alliance</taxon>
        <taxon>Heliantheae</taxon>
        <taxon>Helianthus</taxon>
    </lineage>
</organism>
<reference evidence="2" key="1">
    <citation type="journal article" date="2017" name="Nature">
        <title>The sunflower genome provides insights into oil metabolism, flowering and Asterid evolution.</title>
        <authorList>
            <person name="Badouin H."/>
            <person name="Gouzy J."/>
            <person name="Grassa C.J."/>
            <person name="Murat F."/>
            <person name="Staton S.E."/>
            <person name="Cottret L."/>
            <person name="Lelandais-Briere C."/>
            <person name="Owens G.L."/>
            <person name="Carrere S."/>
            <person name="Mayjonade B."/>
            <person name="Legrand L."/>
            <person name="Gill N."/>
            <person name="Kane N.C."/>
            <person name="Bowers J.E."/>
            <person name="Hubner S."/>
            <person name="Bellec A."/>
            <person name="Berard A."/>
            <person name="Berges H."/>
            <person name="Blanchet N."/>
            <person name="Boniface M.C."/>
            <person name="Brunel D."/>
            <person name="Catrice O."/>
            <person name="Chaidir N."/>
            <person name="Claudel C."/>
            <person name="Donnadieu C."/>
            <person name="Faraut T."/>
            <person name="Fievet G."/>
            <person name="Helmstetter N."/>
            <person name="King M."/>
            <person name="Knapp S.J."/>
            <person name="Lai Z."/>
            <person name="Le Paslier M.C."/>
            <person name="Lippi Y."/>
            <person name="Lorenzon L."/>
            <person name="Mandel J.R."/>
            <person name="Marage G."/>
            <person name="Marchand G."/>
            <person name="Marquand E."/>
            <person name="Bret-Mestries E."/>
            <person name="Morien E."/>
            <person name="Nambeesan S."/>
            <person name="Nguyen T."/>
            <person name="Pegot-Espagnet P."/>
            <person name="Pouilly N."/>
            <person name="Raftis F."/>
            <person name="Sallet E."/>
            <person name="Schiex T."/>
            <person name="Thomas J."/>
            <person name="Vandecasteele C."/>
            <person name="Vares D."/>
            <person name="Vear F."/>
            <person name="Vautrin S."/>
            <person name="Crespi M."/>
            <person name="Mangin B."/>
            <person name="Burke J.M."/>
            <person name="Salse J."/>
            <person name="Munos S."/>
            <person name="Vincourt P."/>
            <person name="Rieseberg L.H."/>
            <person name="Langlade N.B."/>
        </authorList>
    </citation>
    <scope>NUCLEOTIDE SEQUENCE [LARGE SCALE GENOMIC DNA]</scope>
    <source>
        <strain evidence="2">cv. SF193</strain>
    </source>
</reference>
<name>A0A251UQQ7_HELAN</name>
<evidence type="ECO:0000313" key="2">
    <source>
        <dbReference type="Proteomes" id="UP000215914"/>
    </source>
</evidence>